<evidence type="ECO:0000313" key="1">
    <source>
        <dbReference type="EMBL" id="KAI8542069.1"/>
    </source>
</evidence>
<gene>
    <name evidence="1" type="ORF">RHMOL_Rhmol08G0110100</name>
</gene>
<evidence type="ECO:0000313" key="2">
    <source>
        <dbReference type="Proteomes" id="UP001062846"/>
    </source>
</evidence>
<organism evidence="1 2">
    <name type="scientific">Rhododendron molle</name>
    <name type="common">Chinese azalea</name>
    <name type="synonym">Azalea mollis</name>
    <dbReference type="NCBI Taxonomy" id="49168"/>
    <lineage>
        <taxon>Eukaryota</taxon>
        <taxon>Viridiplantae</taxon>
        <taxon>Streptophyta</taxon>
        <taxon>Embryophyta</taxon>
        <taxon>Tracheophyta</taxon>
        <taxon>Spermatophyta</taxon>
        <taxon>Magnoliopsida</taxon>
        <taxon>eudicotyledons</taxon>
        <taxon>Gunneridae</taxon>
        <taxon>Pentapetalae</taxon>
        <taxon>asterids</taxon>
        <taxon>Ericales</taxon>
        <taxon>Ericaceae</taxon>
        <taxon>Ericoideae</taxon>
        <taxon>Rhodoreae</taxon>
        <taxon>Rhododendron</taxon>
    </lineage>
</organism>
<dbReference type="EMBL" id="CM046395">
    <property type="protein sequence ID" value="KAI8542069.1"/>
    <property type="molecule type" value="Genomic_DNA"/>
</dbReference>
<sequence>MALNSASSLDSPYFNATDLNPSPSLTDLFQSNAPPLEADMQAVGWAVVDNMDYATPIINEWSGLELDGFPQQPEYLPFDQAWCEGWMAKF</sequence>
<protein>
    <submittedName>
        <fullName evidence="1">Uncharacterized protein</fullName>
    </submittedName>
</protein>
<accession>A0ACC0MMF9</accession>
<dbReference type="Proteomes" id="UP001062846">
    <property type="component" value="Chromosome 8"/>
</dbReference>
<comment type="caution">
    <text evidence="1">The sequence shown here is derived from an EMBL/GenBank/DDBJ whole genome shotgun (WGS) entry which is preliminary data.</text>
</comment>
<proteinExistence type="predicted"/>
<keyword evidence="2" id="KW-1185">Reference proteome</keyword>
<name>A0ACC0MMF9_RHOML</name>
<reference evidence="1" key="1">
    <citation type="submission" date="2022-02" db="EMBL/GenBank/DDBJ databases">
        <title>Plant Genome Project.</title>
        <authorList>
            <person name="Zhang R.-G."/>
        </authorList>
    </citation>
    <scope>NUCLEOTIDE SEQUENCE</scope>
    <source>
        <strain evidence="1">AT1</strain>
    </source>
</reference>